<accession>A0ABR2H9U6</accession>
<reference evidence="2 3" key="1">
    <citation type="submission" date="2024-04" db="EMBL/GenBank/DDBJ databases">
        <title>Tritrichomonas musculus Genome.</title>
        <authorList>
            <person name="Alves-Ferreira E."/>
            <person name="Grigg M."/>
            <person name="Lorenzi H."/>
            <person name="Galac M."/>
        </authorList>
    </citation>
    <scope>NUCLEOTIDE SEQUENCE [LARGE SCALE GENOMIC DNA]</scope>
    <source>
        <strain evidence="2 3">EAF2021</strain>
    </source>
</reference>
<proteinExistence type="predicted"/>
<evidence type="ECO:0000256" key="1">
    <source>
        <dbReference type="SAM" id="Coils"/>
    </source>
</evidence>
<dbReference type="Gene3D" id="3.40.50.300">
    <property type="entry name" value="P-loop containing nucleotide triphosphate hydrolases"/>
    <property type="match status" value="1"/>
</dbReference>
<name>A0ABR2H9U6_9EUKA</name>
<organism evidence="2 3">
    <name type="scientific">Tritrichomonas musculus</name>
    <dbReference type="NCBI Taxonomy" id="1915356"/>
    <lineage>
        <taxon>Eukaryota</taxon>
        <taxon>Metamonada</taxon>
        <taxon>Parabasalia</taxon>
        <taxon>Tritrichomonadida</taxon>
        <taxon>Tritrichomonadidae</taxon>
        <taxon>Tritrichomonas</taxon>
    </lineage>
</organism>
<feature type="coiled-coil region" evidence="1">
    <location>
        <begin position="379"/>
        <end position="570"/>
    </location>
</feature>
<dbReference type="EMBL" id="JAPFFF010000036">
    <property type="protein sequence ID" value="KAK8843006.1"/>
    <property type="molecule type" value="Genomic_DNA"/>
</dbReference>
<gene>
    <name evidence="2" type="ORF">M9Y10_025193</name>
</gene>
<protein>
    <recommendedName>
        <fullName evidence="4">G domain-containing protein</fullName>
    </recommendedName>
</protein>
<keyword evidence="3" id="KW-1185">Reference proteome</keyword>
<sequence length="586" mass="69839">MSFDLDLSSVKDTQCMIKKAEMIIKKTFQQYPKVPKIILLGNKKSGKSSVKDCLLGNNPIIALGAGKRVLLQSTNSDKERKNDFNDENIYFDKQKKLLFCDCPGFNSDQGFNNQNELLKDIYDSIIIDKIFQENSKDDNFDKILIVISASDFDDIRGQNIVFLLNRIQRMFPKPEALLNKIGIVITKGDSEFTVNDYITQINEEAPEELMQINNYFLNKTDLLFTFPKASRKNVGKLYEFEDKERLLSFIKSDYIINPEHQPSFAQPSIKMVKDMNILHSQKIDNIMCQIFKEITKQYQHEKNIDGFDNWLSLIKKMENSNIDNSKDFQLFVQSNFVEIPKLEQKIKEIENYEKVDFSLNLMLNLEYKSCFRKIFCIYIKKTISEIENLIKKSQEIKQKQEIIDEKEKIQKKYEKEEENNEKVMKEYIQKLEEDQLIAEKQQEEIKLLKQRKQIMEEQVRQQKLEQRKQRLEEQENQKKERQEIQIKNVNEQKNVNELEEYNDSDILYDQGSSNSQIFNEQKLIEDRIEFENEKKSWEQKIKEEEDQIFKAKLQLQKDWQEMQKKAWEEETRLYNERNLKKGCLLI</sequence>
<dbReference type="Proteomes" id="UP001470230">
    <property type="component" value="Unassembled WGS sequence"/>
</dbReference>
<comment type="caution">
    <text evidence="2">The sequence shown here is derived from an EMBL/GenBank/DDBJ whole genome shotgun (WGS) entry which is preliminary data.</text>
</comment>
<dbReference type="SUPFAM" id="SSF52540">
    <property type="entry name" value="P-loop containing nucleoside triphosphate hydrolases"/>
    <property type="match status" value="1"/>
</dbReference>
<keyword evidence="1" id="KW-0175">Coiled coil</keyword>
<evidence type="ECO:0000313" key="2">
    <source>
        <dbReference type="EMBL" id="KAK8843006.1"/>
    </source>
</evidence>
<evidence type="ECO:0000313" key="3">
    <source>
        <dbReference type="Proteomes" id="UP001470230"/>
    </source>
</evidence>
<evidence type="ECO:0008006" key="4">
    <source>
        <dbReference type="Google" id="ProtNLM"/>
    </source>
</evidence>
<dbReference type="InterPro" id="IPR027417">
    <property type="entry name" value="P-loop_NTPase"/>
</dbReference>